<dbReference type="EMBL" id="SRYW01000005">
    <property type="protein sequence ID" value="TGY34907.1"/>
    <property type="molecule type" value="Genomic_DNA"/>
</dbReference>
<evidence type="ECO:0000313" key="1">
    <source>
        <dbReference type="EMBL" id="TGY34907.1"/>
    </source>
</evidence>
<sequence>MIRPPARMYLCPACRWFRWVRPRSDCLLGGVDVVRRCPRCASAVISFGGDWRSLLSRWLRRRAQ</sequence>
<gene>
    <name evidence="1" type="ORF">E5352_07855</name>
</gene>
<dbReference type="Proteomes" id="UP000306631">
    <property type="component" value="Unassembled WGS sequence"/>
</dbReference>
<comment type="caution">
    <text evidence="1">The sequence shown here is derived from an EMBL/GenBank/DDBJ whole genome shotgun (WGS) entry which is preliminary data.</text>
</comment>
<reference evidence="1 2" key="1">
    <citation type="submission" date="2019-04" db="EMBL/GenBank/DDBJ databases">
        <title>Microbes associate with the intestines of laboratory mice.</title>
        <authorList>
            <person name="Navarre W."/>
            <person name="Wong E."/>
            <person name="Huang K."/>
            <person name="Tropini C."/>
            <person name="Ng K."/>
            <person name="Yu B."/>
        </authorList>
    </citation>
    <scope>NUCLEOTIDE SEQUENCE [LARGE SCALE GENOMIC DNA]</scope>
    <source>
        <strain evidence="1 2">NM62_B4-13</strain>
    </source>
</reference>
<evidence type="ECO:0000313" key="2">
    <source>
        <dbReference type="Proteomes" id="UP000306631"/>
    </source>
</evidence>
<name>A0A4S2D0G7_STEMA</name>
<protein>
    <submittedName>
        <fullName evidence="1">Uncharacterized protein</fullName>
    </submittedName>
</protein>
<dbReference type="AlphaFoldDB" id="A0A4S2D0G7"/>
<organism evidence="1 2">
    <name type="scientific">Stenotrophomonas maltophilia</name>
    <name type="common">Pseudomonas maltophilia</name>
    <name type="synonym">Xanthomonas maltophilia</name>
    <dbReference type="NCBI Taxonomy" id="40324"/>
    <lineage>
        <taxon>Bacteria</taxon>
        <taxon>Pseudomonadati</taxon>
        <taxon>Pseudomonadota</taxon>
        <taxon>Gammaproteobacteria</taxon>
        <taxon>Lysobacterales</taxon>
        <taxon>Lysobacteraceae</taxon>
        <taxon>Stenotrophomonas</taxon>
        <taxon>Stenotrophomonas maltophilia group</taxon>
    </lineage>
</organism>
<accession>A0A4S2D0G7</accession>
<dbReference type="OrthoDB" id="9135395at2"/>
<proteinExistence type="predicted"/>